<dbReference type="Proteomes" id="UP000221168">
    <property type="component" value="Unassembled WGS sequence"/>
</dbReference>
<accession>A0A2G1QGQ4</accession>
<evidence type="ECO:0000313" key="1">
    <source>
        <dbReference type="EMBL" id="PHP64707.1"/>
    </source>
</evidence>
<reference evidence="1 2" key="1">
    <citation type="submission" date="2017-10" db="EMBL/GenBank/DDBJ databases">
        <title>Sedimentibacterium mangrovi gen. nov., sp. nov., a novel member of family Phyllobacteriacea isolated from mangrove sediment.</title>
        <authorList>
            <person name="Liao H."/>
            <person name="Tian Y."/>
        </authorList>
    </citation>
    <scope>NUCLEOTIDE SEQUENCE [LARGE SCALE GENOMIC DNA]</scope>
    <source>
        <strain evidence="1 2">X9-2-2</strain>
    </source>
</reference>
<organism evidence="1 2">
    <name type="scientific">Zhengella mangrovi</name>
    <dbReference type="NCBI Taxonomy" id="1982044"/>
    <lineage>
        <taxon>Bacteria</taxon>
        <taxon>Pseudomonadati</taxon>
        <taxon>Pseudomonadota</taxon>
        <taxon>Alphaproteobacteria</taxon>
        <taxon>Hyphomicrobiales</taxon>
        <taxon>Notoacmeibacteraceae</taxon>
        <taxon>Zhengella</taxon>
    </lineage>
</organism>
<proteinExistence type="predicted"/>
<protein>
    <submittedName>
        <fullName evidence="1">Uncharacterized protein</fullName>
    </submittedName>
</protein>
<dbReference type="AlphaFoldDB" id="A0A2G1QGQ4"/>
<dbReference type="EMBL" id="PDVP01000026">
    <property type="protein sequence ID" value="PHP64707.1"/>
    <property type="molecule type" value="Genomic_DNA"/>
</dbReference>
<comment type="caution">
    <text evidence="1">The sequence shown here is derived from an EMBL/GenBank/DDBJ whole genome shotgun (WGS) entry which is preliminary data.</text>
</comment>
<gene>
    <name evidence="1" type="ORF">CSC94_23045</name>
</gene>
<evidence type="ECO:0000313" key="2">
    <source>
        <dbReference type="Proteomes" id="UP000221168"/>
    </source>
</evidence>
<keyword evidence="2" id="KW-1185">Reference proteome</keyword>
<sequence>MPIVETHKTEVGDILACIKKSGAINGIRFAVALWADGTGQTNAVADGMTGTKLPQGTSATYVSGAIRDAGGIALNRYENNTNASLANFGGAPVQEAIAKSIQRDYPHYVVTGMFTSLDFTGGKTVDVRVAGVGPMANTRAARVGFSTELVTPGSGRLVADSKMSRVMRFKEIGIGGGIIIGNTLATGQVMKSDQQMLQAESLEDPISLMVADLILQSFPKAQSACGSQFGKLMPSA</sequence>
<name>A0A2G1QGQ4_9HYPH</name>